<evidence type="ECO:0000259" key="3">
    <source>
        <dbReference type="PROSITE" id="PS50112"/>
    </source>
</evidence>
<dbReference type="InterPro" id="IPR001610">
    <property type="entry name" value="PAC"/>
</dbReference>
<evidence type="ECO:0000259" key="5">
    <source>
        <dbReference type="PROSITE" id="PS50883"/>
    </source>
</evidence>
<dbReference type="GO" id="GO:0071111">
    <property type="term" value="F:cyclic-guanylate-specific phosphodiesterase activity"/>
    <property type="evidence" value="ECO:0007669"/>
    <property type="project" value="InterPro"/>
</dbReference>
<dbReference type="Gene3D" id="3.20.20.450">
    <property type="entry name" value="EAL domain"/>
    <property type="match status" value="1"/>
</dbReference>
<dbReference type="PROSITE" id="PS50112">
    <property type="entry name" value="PAS"/>
    <property type="match status" value="1"/>
</dbReference>
<dbReference type="RefSeq" id="WP_014769264.1">
    <property type="nucleotide sequence ID" value="NC_018002.1"/>
</dbReference>
<dbReference type="OrthoDB" id="9790732at2"/>
<dbReference type="STRING" id="760154.Sulba_1089"/>
<evidence type="ECO:0000256" key="1">
    <source>
        <dbReference type="PROSITE-ProRule" id="PRU00169"/>
    </source>
</evidence>
<dbReference type="InterPro" id="IPR011006">
    <property type="entry name" value="CheY-like_superfamily"/>
</dbReference>
<dbReference type="Proteomes" id="UP000006176">
    <property type="component" value="Chromosome"/>
</dbReference>
<dbReference type="Pfam" id="PF00072">
    <property type="entry name" value="Response_reg"/>
    <property type="match status" value="1"/>
</dbReference>
<dbReference type="InterPro" id="IPR035965">
    <property type="entry name" value="PAS-like_dom_sf"/>
</dbReference>
<dbReference type="KEGG" id="sba:Sulba_1089"/>
<evidence type="ECO:0000259" key="2">
    <source>
        <dbReference type="PROSITE" id="PS50110"/>
    </source>
</evidence>
<accession>I3XWR1</accession>
<feature type="domain" description="Response regulatory" evidence="2">
    <location>
        <begin position="16"/>
        <end position="130"/>
    </location>
</feature>
<dbReference type="PANTHER" id="PTHR33121">
    <property type="entry name" value="CYCLIC DI-GMP PHOSPHODIESTERASE PDEF"/>
    <property type="match status" value="1"/>
</dbReference>
<feature type="domain" description="EAL" evidence="5">
    <location>
        <begin position="420"/>
        <end position="666"/>
    </location>
</feature>
<organism evidence="6 7">
    <name type="scientific">Sulfurospirillum barnesii (strain ATCC 700032 / DSM 10660 / SES-3)</name>
    <dbReference type="NCBI Taxonomy" id="760154"/>
    <lineage>
        <taxon>Bacteria</taxon>
        <taxon>Pseudomonadati</taxon>
        <taxon>Campylobacterota</taxon>
        <taxon>Epsilonproteobacteria</taxon>
        <taxon>Campylobacterales</taxon>
        <taxon>Sulfurospirillaceae</taxon>
        <taxon>Sulfurospirillum</taxon>
    </lineage>
</organism>
<dbReference type="PATRIC" id="fig|760154.4.peg.1091"/>
<evidence type="ECO:0000313" key="7">
    <source>
        <dbReference type="Proteomes" id="UP000006176"/>
    </source>
</evidence>
<dbReference type="EMBL" id="CP003333">
    <property type="protein sequence ID" value="AFL68385.1"/>
    <property type="molecule type" value="Genomic_DNA"/>
</dbReference>
<dbReference type="InterPro" id="IPR000700">
    <property type="entry name" value="PAS-assoc_C"/>
</dbReference>
<dbReference type="PROSITE" id="PS50113">
    <property type="entry name" value="PAC"/>
    <property type="match status" value="1"/>
</dbReference>
<evidence type="ECO:0000259" key="4">
    <source>
        <dbReference type="PROSITE" id="PS50113"/>
    </source>
</evidence>
<dbReference type="SMART" id="SM00448">
    <property type="entry name" value="REC"/>
    <property type="match status" value="1"/>
</dbReference>
<evidence type="ECO:0000313" key="6">
    <source>
        <dbReference type="EMBL" id="AFL68385.1"/>
    </source>
</evidence>
<dbReference type="PANTHER" id="PTHR33121:SF15">
    <property type="entry name" value="BLUE LIGHT- AND TEMPERATURE-REGULATED ANTIREPRESSOR BLUF"/>
    <property type="match status" value="1"/>
</dbReference>
<dbReference type="CDD" id="cd17536">
    <property type="entry name" value="REC_YesN-like"/>
    <property type="match status" value="1"/>
</dbReference>
<dbReference type="Gene3D" id="3.40.50.2300">
    <property type="match status" value="1"/>
</dbReference>
<name>I3XWR1_SULBS</name>
<keyword evidence="7" id="KW-1185">Reference proteome</keyword>
<feature type="domain" description="PAC" evidence="4">
    <location>
        <begin position="215"/>
        <end position="269"/>
    </location>
</feature>
<dbReference type="InterPro" id="IPR035919">
    <property type="entry name" value="EAL_sf"/>
</dbReference>
<dbReference type="InterPro" id="IPR013655">
    <property type="entry name" value="PAS_fold_3"/>
</dbReference>
<dbReference type="CDD" id="cd01948">
    <property type="entry name" value="EAL"/>
    <property type="match status" value="1"/>
</dbReference>
<dbReference type="InterPro" id="IPR001633">
    <property type="entry name" value="EAL_dom"/>
</dbReference>
<dbReference type="SUPFAM" id="SSF55785">
    <property type="entry name" value="PYP-like sensor domain (PAS domain)"/>
    <property type="match status" value="1"/>
</dbReference>
<dbReference type="GO" id="GO:0000160">
    <property type="term" value="P:phosphorelay signal transduction system"/>
    <property type="evidence" value="ECO:0007669"/>
    <property type="project" value="InterPro"/>
</dbReference>
<dbReference type="Gene3D" id="3.30.450.20">
    <property type="entry name" value="PAS domain"/>
    <property type="match status" value="1"/>
</dbReference>
<dbReference type="InterPro" id="IPR000014">
    <property type="entry name" value="PAS"/>
</dbReference>
<reference evidence="6 7" key="1">
    <citation type="submission" date="2012-06" db="EMBL/GenBank/DDBJ databases">
        <title>Complete sequence of Sulfurospirillum barnesii SES-3.</title>
        <authorList>
            <consortium name="US DOE Joint Genome Institute"/>
            <person name="Lucas S."/>
            <person name="Han J."/>
            <person name="Lapidus A."/>
            <person name="Cheng J.-F."/>
            <person name="Goodwin L."/>
            <person name="Pitluck S."/>
            <person name="Peters L."/>
            <person name="Ovchinnikova G."/>
            <person name="Lu M."/>
            <person name="Detter J.C."/>
            <person name="Han C."/>
            <person name="Tapia R."/>
            <person name="Land M."/>
            <person name="Hauser L."/>
            <person name="Kyrpides N."/>
            <person name="Ivanova N."/>
            <person name="Pagani I."/>
            <person name="Stolz J."/>
            <person name="Arkin A."/>
            <person name="Dehal P."/>
            <person name="Oremland R."/>
            <person name="Saltikov C."/>
            <person name="Basu P."/>
            <person name="Hollibaugh J."/>
            <person name="Newman D."/>
            <person name="Stolyar S."/>
            <person name="Hazen T."/>
            <person name="Woyke T."/>
        </authorList>
    </citation>
    <scope>NUCLEOTIDE SEQUENCE [LARGE SCALE GENOMIC DNA]</scope>
    <source>
        <strain evidence="7">ATCC 700032 / DSM 10660 / SES-3</strain>
    </source>
</reference>
<keyword evidence="1" id="KW-0597">Phosphoprotein</keyword>
<dbReference type="SUPFAM" id="SSF52172">
    <property type="entry name" value="CheY-like"/>
    <property type="match status" value="1"/>
</dbReference>
<dbReference type="PROSITE" id="PS50883">
    <property type="entry name" value="EAL"/>
    <property type="match status" value="1"/>
</dbReference>
<feature type="modified residue" description="4-aspartylphosphate" evidence="1">
    <location>
        <position position="65"/>
    </location>
</feature>
<dbReference type="CDD" id="cd00130">
    <property type="entry name" value="PAS"/>
    <property type="match status" value="1"/>
</dbReference>
<dbReference type="eggNOG" id="COG2200">
    <property type="taxonomic scope" value="Bacteria"/>
</dbReference>
<dbReference type="NCBIfam" id="TIGR00229">
    <property type="entry name" value="sensory_box"/>
    <property type="match status" value="1"/>
</dbReference>
<dbReference type="HOGENOM" id="CLU_000445_70_50_7"/>
<dbReference type="PROSITE" id="PS50110">
    <property type="entry name" value="RESPONSE_REGULATORY"/>
    <property type="match status" value="1"/>
</dbReference>
<dbReference type="SMART" id="SM00091">
    <property type="entry name" value="PAS"/>
    <property type="match status" value="1"/>
</dbReference>
<dbReference type="SUPFAM" id="SSF141868">
    <property type="entry name" value="EAL domain-like"/>
    <property type="match status" value="1"/>
</dbReference>
<dbReference type="InterPro" id="IPR001789">
    <property type="entry name" value="Sig_transdc_resp-reg_receiver"/>
</dbReference>
<feature type="domain" description="PAS" evidence="3">
    <location>
        <begin position="142"/>
        <end position="214"/>
    </location>
</feature>
<dbReference type="AlphaFoldDB" id="I3XWR1"/>
<dbReference type="InterPro" id="IPR050706">
    <property type="entry name" value="Cyclic-di-GMP_PDE-like"/>
</dbReference>
<dbReference type="Pfam" id="PF08447">
    <property type="entry name" value="PAS_3"/>
    <property type="match status" value="1"/>
</dbReference>
<dbReference type="SMART" id="SM00086">
    <property type="entry name" value="PAC"/>
    <property type="match status" value="1"/>
</dbReference>
<protein>
    <submittedName>
        <fullName evidence="6">PAS domain S-box</fullName>
    </submittedName>
</protein>
<dbReference type="Pfam" id="PF00563">
    <property type="entry name" value="EAL"/>
    <property type="match status" value="1"/>
</dbReference>
<gene>
    <name evidence="6" type="ordered locus">Sulba_1089</name>
</gene>
<proteinExistence type="predicted"/>
<sequence length="666" mass="75672">MESGFKQCIENAKSLTLLYVEDNVGVRAGSMLIFEEFFGSVIEAVDAEDGLEKFKKYPVDLVITDINMPKMSGLEMAERMRKMSPNTPILILSAYNDTPYFVESIRLGVEGYLLKPVEIGQFMEVLSRVIAKIHLQNENQKIQMLLSQYLDVTNKSAIVSKTNKEGVITYVNDAFCSISGFNRHEIIGQKHNIIHHPDMPDDFFEALWKSIKSGNLWQGVIKNRSKSGSSYYVKSAIKPILDIQGEIVEYIALNNDITEIMNPKKQLFDYLSVSKESIVVLFKIENFATIEEFYGNELMELLEKRLSEKLFVGVSSICPFKKIYLLGSGEYAIAIEKSQCPLDVEHFCQKIKEFLQLIESSTIHLNEIEYNVSLLASLAYGGKEPYQSAHYGIKKLEKKRTNFILATNLIVEMQTQAEVNMGIMIAVKEALKSSNIVSHFQPIVDNKTQKIIKFESLVRLINQNGTLWHPSDFLDVSKKGRYYTQITQRVLENSFEALYDTTAGISINLSAVDIEEKATREKIISLLEVHKNEVHRVTFELLEDANVKEFDVIKRFIQEVKERGVNIAIDDFGSGYSNFGRLLDYEPDMIKIDGSLVRNLATDSYSLSIVKTIVGFAKEHQIKTVAEFVEDETIFTILCAIGVDYSQGYYFGKPQLIQAYKDTEGF</sequence>
<dbReference type="SMART" id="SM00052">
    <property type="entry name" value="EAL"/>
    <property type="match status" value="1"/>
</dbReference>
<dbReference type="eggNOG" id="COG4753">
    <property type="taxonomic scope" value="Bacteria"/>
</dbReference>